<name>A0ACB8V2G1_9EURO</name>
<protein>
    <submittedName>
        <fullName evidence="1">Uncharacterized protein</fullName>
    </submittedName>
</protein>
<dbReference type="EMBL" id="JALBCA010000013">
    <property type="protein sequence ID" value="KAI2391191.1"/>
    <property type="molecule type" value="Genomic_DNA"/>
</dbReference>
<sequence length="266" mass="29334">MAGGKEIPIAANVLGTIGTVLWCIQLIPQIWYNWRRKKTDGLPGSMMLLWGLCASPFGIYMVLQEVNLAIQVQPQIFGTLSLICWAQILIYHHKYTTTRAIILAVVIAMLLGGSEALFILTLRIPYKKGVTWPALLFGIMATILLVLGLVTPYKEIWKRRGRVVGINWVFLTMDALGALFSLLALVAEGSIDILGCVLYCVVLFLEIGIFGSHIVWRLLHRGLLKEAKAANLTVDEVLEAKGVSTPSSIPDPESRFELSSSKAQKS</sequence>
<proteinExistence type="predicted"/>
<accession>A0ACB8V2G1</accession>
<comment type="caution">
    <text evidence="1">The sequence shown here is derived from an EMBL/GenBank/DDBJ whole genome shotgun (WGS) entry which is preliminary data.</text>
</comment>
<reference evidence="1" key="1">
    <citation type="journal article" date="2022" name="bioRxiv">
        <title>Population genetic analysis of Ophidiomyces ophidiicola, the causative agent of snake fungal disease, indicates recent introductions to the USA.</title>
        <authorList>
            <person name="Ladner J.T."/>
            <person name="Palmer J.M."/>
            <person name="Ettinger C.L."/>
            <person name="Stajich J.E."/>
            <person name="Farrell T.M."/>
            <person name="Glorioso B.M."/>
            <person name="Lawson B."/>
            <person name="Price S.J."/>
            <person name="Stengle A.G."/>
            <person name="Grear D.A."/>
            <person name="Lorch J.M."/>
        </authorList>
    </citation>
    <scope>NUCLEOTIDE SEQUENCE</scope>
    <source>
        <strain evidence="1">NWHC 24266-5</strain>
    </source>
</reference>
<organism evidence="1">
    <name type="scientific">Ophidiomyces ophidiicola</name>
    <dbReference type="NCBI Taxonomy" id="1387563"/>
    <lineage>
        <taxon>Eukaryota</taxon>
        <taxon>Fungi</taxon>
        <taxon>Dikarya</taxon>
        <taxon>Ascomycota</taxon>
        <taxon>Pezizomycotina</taxon>
        <taxon>Eurotiomycetes</taxon>
        <taxon>Eurotiomycetidae</taxon>
        <taxon>Onygenales</taxon>
        <taxon>Onygenaceae</taxon>
        <taxon>Ophidiomyces</taxon>
    </lineage>
</organism>
<gene>
    <name evidence="1" type="ORF">LOY88_001264</name>
</gene>
<evidence type="ECO:0000313" key="1">
    <source>
        <dbReference type="EMBL" id="KAI2391191.1"/>
    </source>
</evidence>